<keyword evidence="3" id="KW-1185">Reference proteome</keyword>
<evidence type="ECO:0000313" key="2">
    <source>
        <dbReference type="EMBL" id="RXW20732.1"/>
    </source>
</evidence>
<evidence type="ECO:0000313" key="3">
    <source>
        <dbReference type="Proteomes" id="UP000290288"/>
    </source>
</evidence>
<sequence>MKNVILPRLLVLFYLFLSLSKALATPTAIYVSVEQEVLSNTSLDRRPAHGCSGAASSLPITNSLVEPGLKDSAKEFISGKSGETFVYERMVAISERYHCDWIGGLVTLAHVDTAGWSDADEWTEASRALARIARNEAIVILGQTYNDKAVWNTIELPILKNSKLLGRVTKINRYTLKDKVELELEGPVEII</sequence>
<feature type="chain" id="PRO_5020714196" evidence="1">
    <location>
        <begin position="25"/>
        <end position="191"/>
    </location>
</feature>
<evidence type="ECO:0000256" key="1">
    <source>
        <dbReference type="SAM" id="SignalP"/>
    </source>
</evidence>
<name>A0A4Q2DNI4_9AGAR</name>
<reference evidence="2 3" key="1">
    <citation type="submission" date="2019-01" db="EMBL/GenBank/DDBJ databases">
        <title>Draft genome sequence of Psathyrella aberdarensis IHI B618.</title>
        <authorList>
            <person name="Buettner E."/>
            <person name="Kellner H."/>
        </authorList>
    </citation>
    <scope>NUCLEOTIDE SEQUENCE [LARGE SCALE GENOMIC DNA]</scope>
    <source>
        <strain evidence="2 3">IHI B618</strain>
    </source>
</reference>
<proteinExistence type="predicted"/>
<organism evidence="2 3">
    <name type="scientific">Candolleomyces aberdarensis</name>
    <dbReference type="NCBI Taxonomy" id="2316362"/>
    <lineage>
        <taxon>Eukaryota</taxon>
        <taxon>Fungi</taxon>
        <taxon>Dikarya</taxon>
        <taxon>Basidiomycota</taxon>
        <taxon>Agaricomycotina</taxon>
        <taxon>Agaricomycetes</taxon>
        <taxon>Agaricomycetidae</taxon>
        <taxon>Agaricales</taxon>
        <taxon>Agaricineae</taxon>
        <taxon>Psathyrellaceae</taxon>
        <taxon>Candolleomyces</taxon>
    </lineage>
</organism>
<keyword evidence="1" id="KW-0732">Signal</keyword>
<dbReference type="AlphaFoldDB" id="A0A4Q2DNI4"/>
<comment type="caution">
    <text evidence="2">The sequence shown here is derived from an EMBL/GenBank/DDBJ whole genome shotgun (WGS) entry which is preliminary data.</text>
</comment>
<gene>
    <name evidence="2" type="ORF">EST38_g5121</name>
</gene>
<dbReference type="Proteomes" id="UP000290288">
    <property type="component" value="Unassembled WGS sequence"/>
</dbReference>
<feature type="signal peptide" evidence="1">
    <location>
        <begin position="1"/>
        <end position="24"/>
    </location>
</feature>
<dbReference type="EMBL" id="SDEE01000136">
    <property type="protein sequence ID" value="RXW20732.1"/>
    <property type="molecule type" value="Genomic_DNA"/>
</dbReference>
<protein>
    <submittedName>
        <fullName evidence="2">Uncharacterized protein</fullName>
    </submittedName>
</protein>
<accession>A0A4Q2DNI4</accession>
<dbReference type="OrthoDB" id="3007563at2759"/>